<name>A0A1Y0CLJ2_9BACI</name>
<evidence type="ECO:0000313" key="1">
    <source>
        <dbReference type="EMBL" id="ART76032.1"/>
    </source>
</evidence>
<reference evidence="1 3" key="1">
    <citation type="submission" date="2017-04" db="EMBL/GenBank/DDBJ databases">
        <title>Complete Genome Sequence of the Bacillus horikoshii 20a strain from Cuatro Cienegas, Coahuila, Mexico.</title>
        <authorList>
            <person name="Zarza E."/>
            <person name="Alcaraz L.D."/>
            <person name="Aguilar-Salinas B."/>
            <person name="Islas A."/>
            <person name="Olmedo-Alvarez G."/>
        </authorList>
    </citation>
    <scope>NUCLEOTIDE SEQUENCE [LARGE SCALE GENOMIC DNA]</scope>
    <source>
        <strain evidence="1 3">20a</strain>
    </source>
</reference>
<dbReference type="Proteomes" id="UP000323393">
    <property type="component" value="Unassembled WGS sequence"/>
</dbReference>
<dbReference type="RefSeq" id="WP_088017844.1">
    <property type="nucleotide sequence ID" value="NZ_CP020880.1"/>
</dbReference>
<dbReference type="SUPFAM" id="SSF46785">
    <property type="entry name" value="Winged helix' DNA-binding domain"/>
    <property type="match status" value="1"/>
</dbReference>
<dbReference type="InterPro" id="IPR043128">
    <property type="entry name" value="Rev_trsase/Diguanyl_cyclase"/>
</dbReference>
<evidence type="ECO:0000313" key="3">
    <source>
        <dbReference type="Proteomes" id="UP000195573"/>
    </source>
</evidence>
<organism evidence="2 4">
    <name type="scientific">Sutcliffiella horikoshii</name>
    <dbReference type="NCBI Taxonomy" id="79883"/>
    <lineage>
        <taxon>Bacteria</taxon>
        <taxon>Bacillati</taxon>
        <taxon>Bacillota</taxon>
        <taxon>Bacilli</taxon>
        <taxon>Bacillales</taxon>
        <taxon>Bacillaceae</taxon>
        <taxon>Sutcliffiella</taxon>
    </lineage>
</organism>
<evidence type="ECO:0000313" key="4">
    <source>
        <dbReference type="Proteomes" id="UP000323393"/>
    </source>
</evidence>
<evidence type="ECO:0008006" key="5">
    <source>
        <dbReference type="Google" id="ProtNLM"/>
    </source>
</evidence>
<proteinExistence type="predicted"/>
<protein>
    <recommendedName>
        <fullName evidence="5">Transcriptional regulator</fullName>
    </recommendedName>
</protein>
<dbReference type="EMBL" id="CP020880">
    <property type="protein sequence ID" value="ART76032.1"/>
    <property type="molecule type" value="Genomic_DNA"/>
</dbReference>
<dbReference type="InterPro" id="IPR036390">
    <property type="entry name" value="WH_DNA-bd_sf"/>
</dbReference>
<dbReference type="KEGG" id="bhk:B4U37_08300"/>
<sequence>MKVKIGIIGPSDSTERIMLVGKEFKNVELFSFPYTALEEIDLIINNNKGSVDQWMFSGQVPFTYAMSRDLLKKNEGGFAELYGSSFLGTLLEAQVKEGKILKTVSLDTIRQDRIEMNKNFFSLQAINFHSYSYEGIVAVEDLVSFHQELYEKKEIEVAFTCIQAVYRKLRKLNIPCFRVIPSDLAILSSLEILIERAHSLRYRKSQIAILGIEVIHTKASLEEMHYSHKMKIKELELKRLMLRFAEEVNGSFVQFGDGLFFLFTTRGELEWHIEGESLLQLVEDIKVQSGLKVRLGLGFGETVLAAEENVRQAFHHAREQDSSTLVCVNEDREVTEFFGSSDRLSFQSRSLGEEWEEKLKDLTISPTIVSRIKSLAHYYQKDVVTSQDLASWLKSTERNARRILTEMERSGLIKVSGEEQSGHRGRPRKIYKLSFL</sequence>
<accession>A0A1Y0CLJ2</accession>
<reference evidence="2 4" key="2">
    <citation type="submission" date="2019-08" db="EMBL/GenBank/DDBJ databases">
        <title>Bacillus genomes from the desert of Cuatro Cienegas, Coahuila.</title>
        <authorList>
            <person name="Olmedo-Alvarez G."/>
        </authorList>
    </citation>
    <scope>NUCLEOTIDE SEQUENCE [LARGE SCALE GENOMIC DNA]</scope>
    <source>
        <strain evidence="2 4">CH88_3T</strain>
    </source>
</reference>
<dbReference type="Proteomes" id="UP000195573">
    <property type="component" value="Chromosome"/>
</dbReference>
<dbReference type="Gene3D" id="3.30.70.270">
    <property type="match status" value="1"/>
</dbReference>
<dbReference type="AlphaFoldDB" id="A0A1Y0CLJ2"/>
<dbReference type="EMBL" id="VTEU01000001">
    <property type="protein sequence ID" value="TYS61299.1"/>
    <property type="molecule type" value="Genomic_DNA"/>
</dbReference>
<gene>
    <name evidence="1" type="ORF">B4U37_08300</name>
    <name evidence="2" type="ORF">FZC74_03215</name>
</gene>
<keyword evidence="3" id="KW-1185">Reference proteome</keyword>
<evidence type="ECO:0000313" key="2">
    <source>
        <dbReference type="EMBL" id="TYS61299.1"/>
    </source>
</evidence>
<dbReference type="GeneID" id="96738424"/>